<keyword evidence="1" id="KW-0472">Membrane</keyword>
<evidence type="ECO:0000313" key="2">
    <source>
        <dbReference type="EMBL" id="VFQ68859.1"/>
    </source>
</evidence>
<keyword evidence="1" id="KW-0812">Transmembrane</keyword>
<keyword evidence="3" id="KW-1185">Reference proteome</keyword>
<dbReference type="EMBL" id="OOIL02000746">
    <property type="protein sequence ID" value="VFQ68859.1"/>
    <property type="molecule type" value="Genomic_DNA"/>
</dbReference>
<evidence type="ECO:0000256" key="1">
    <source>
        <dbReference type="SAM" id="Phobius"/>
    </source>
</evidence>
<gene>
    <name evidence="2" type="ORF">CCAM_LOCUS10635</name>
</gene>
<reference evidence="2 3" key="1">
    <citation type="submission" date="2018-04" db="EMBL/GenBank/DDBJ databases">
        <authorList>
            <person name="Vogel A."/>
        </authorList>
    </citation>
    <scope>NUCLEOTIDE SEQUENCE [LARGE SCALE GENOMIC DNA]</scope>
</reference>
<keyword evidence="1" id="KW-1133">Transmembrane helix</keyword>
<dbReference type="AlphaFoldDB" id="A0A484KYV1"/>
<evidence type="ECO:0000313" key="3">
    <source>
        <dbReference type="Proteomes" id="UP000595140"/>
    </source>
</evidence>
<accession>A0A484KYV1</accession>
<sequence length="82" mass="9737">MSAMDKFLYKPVVEENDEEVEVLLLERRDLNNSKSLRSYLVFYFRISCGGLKTKIISCLVLLWKMHSMVKDRILMLKNFMQS</sequence>
<dbReference type="Proteomes" id="UP000595140">
    <property type="component" value="Unassembled WGS sequence"/>
</dbReference>
<name>A0A484KYV1_9ASTE</name>
<feature type="transmembrane region" description="Helical" evidence="1">
    <location>
        <begin position="42"/>
        <end position="63"/>
    </location>
</feature>
<protein>
    <submittedName>
        <fullName evidence="2">Uncharacterized protein</fullName>
    </submittedName>
</protein>
<organism evidence="2 3">
    <name type="scientific">Cuscuta campestris</name>
    <dbReference type="NCBI Taxonomy" id="132261"/>
    <lineage>
        <taxon>Eukaryota</taxon>
        <taxon>Viridiplantae</taxon>
        <taxon>Streptophyta</taxon>
        <taxon>Embryophyta</taxon>
        <taxon>Tracheophyta</taxon>
        <taxon>Spermatophyta</taxon>
        <taxon>Magnoliopsida</taxon>
        <taxon>eudicotyledons</taxon>
        <taxon>Gunneridae</taxon>
        <taxon>Pentapetalae</taxon>
        <taxon>asterids</taxon>
        <taxon>lamiids</taxon>
        <taxon>Solanales</taxon>
        <taxon>Convolvulaceae</taxon>
        <taxon>Cuscuteae</taxon>
        <taxon>Cuscuta</taxon>
        <taxon>Cuscuta subgen. Grammica</taxon>
        <taxon>Cuscuta sect. Cleistogrammica</taxon>
    </lineage>
</organism>
<proteinExistence type="predicted"/>